<dbReference type="SUPFAM" id="SSF50341">
    <property type="entry name" value="CheW-like"/>
    <property type="match status" value="1"/>
</dbReference>
<feature type="domain" description="CheW-like" evidence="1">
    <location>
        <begin position="4"/>
        <end position="141"/>
    </location>
</feature>
<dbReference type="SMART" id="SM00260">
    <property type="entry name" value="CheW"/>
    <property type="match status" value="1"/>
</dbReference>
<evidence type="ECO:0000313" key="2">
    <source>
        <dbReference type="EMBL" id="MFC3909602.1"/>
    </source>
</evidence>
<dbReference type="InterPro" id="IPR002545">
    <property type="entry name" value="CheW-lke_dom"/>
</dbReference>
<comment type="caution">
    <text evidence="2">The sequence shown here is derived from an EMBL/GenBank/DDBJ whole genome shotgun (WGS) entry which is preliminary data.</text>
</comment>
<dbReference type="Proteomes" id="UP001595758">
    <property type="component" value="Unassembled WGS sequence"/>
</dbReference>
<dbReference type="PANTHER" id="PTHR22617:SF23">
    <property type="entry name" value="CHEMOTAXIS PROTEIN CHEW"/>
    <property type="match status" value="1"/>
</dbReference>
<dbReference type="Pfam" id="PF01584">
    <property type="entry name" value="CheW"/>
    <property type="match status" value="1"/>
</dbReference>
<dbReference type="Gene3D" id="2.30.30.40">
    <property type="entry name" value="SH3 Domains"/>
    <property type="match status" value="1"/>
</dbReference>
<dbReference type="PANTHER" id="PTHR22617">
    <property type="entry name" value="CHEMOTAXIS SENSOR HISTIDINE KINASE-RELATED"/>
    <property type="match status" value="1"/>
</dbReference>
<dbReference type="EMBL" id="JBHSAB010000026">
    <property type="protein sequence ID" value="MFC3909602.1"/>
    <property type="molecule type" value="Genomic_DNA"/>
</dbReference>
<accession>A0ABV8CH96</accession>
<gene>
    <name evidence="2" type="ORF">ACFORL_11030</name>
</gene>
<keyword evidence="3" id="KW-1185">Reference proteome</keyword>
<protein>
    <submittedName>
        <fullName evidence="2">Chemotaxis protein CheW</fullName>
    </submittedName>
</protein>
<dbReference type="InterPro" id="IPR036061">
    <property type="entry name" value="CheW-like_dom_sf"/>
</dbReference>
<name>A0ABV8CH96_9GAMM</name>
<reference evidence="3" key="1">
    <citation type="journal article" date="2019" name="Int. J. Syst. Evol. Microbiol.">
        <title>The Global Catalogue of Microorganisms (GCM) 10K type strain sequencing project: providing services to taxonomists for standard genome sequencing and annotation.</title>
        <authorList>
            <consortium name="The Broad Institute Genomics Platform"/>
            <consortium name="The Broad Institute Genome Sequencing Center for Infectious Disease"/>
            <person name="Wu L."/>
            <person name="Ma J."/>
        </authorList>
    </citation>
    <scope>NUCLEOTIDE SEQUENCE [LARGE SCALE GENOMIC DNA]</scope>
    <source>
        <strain evidence="3">CCUG 59858</strain>
    </source>
</reference>
<sequence length="141" mass="16169">MTAERKICTFYVHNFFFGIDVFKIQEVIRFQEMTHVPLASDVISGLINMRGQIVTAIDMRKRLDFPPAEEKPTNIIVRTDDSLISLLVDGIGDVIDIPEDKFESPPENVKSSFQQFLKEVCQLDKQLLLILDIEQLLKIAM</sequence>
<dbReference type="Gene3D" id="2.40.50.180">
    <property type="entry name" value="CheA-289, Domain 4"/>
    <property type="match status" value="1"/>
</dbReference>
<dbReference type="PROSITE" id="PS50851">
    <property type="entry name" value="CHEW"/>
    <property type="match status" value="1"/>
</dbReference>
<evidence type="ECO:0000313" key="3">
    <source>
        <dbReference type="Proteomes" id="UP001595758"/>
    </source>
</evidence>
<dbReference type="RefSeq" id="WP_382343973.1">
    <property type="nucleotide sequence ID" value="NZ_JBHSAB010000026.1"/>
</dbReference>
<proteinExistence type="predicted"/>
<evidence type="ECO:0000259" key="1">
    <source>
        <dbReference type="PROSITE" id="PS50851"/>
    </source>
</evidence>
<dbReference type="InterPro" id="IPR039315">
    <property type="entry name" value="CheW"/>
</dbReference>
<organism evidence="2 3">
    <name type="scientific">Legionella dresdenensis</name>
    <dbReference type="NCBI Taxonomy" id="450200"/>
    <lineage>
        <taxon>Bacteria</taxon>
        <taxon>Pseudomonadati</taxon>
        <taxon>Pseudomonadota</taxon>
        <taxon>Gammaproteobacteria</taxon>
        <taxon>Legionellales</taxon>
        <taxon>Legionellaceae</taxon>
        <taxon>Legionella</taxon>
    </lineage>
</organism>